<dbReference type="OrthoDB" id="264917at2759"/>
<feature type="domain" description="RING-type" evidence="6">
    <location>
        <begin position="502"/>
        <end position="539"/>
    </location>
</feature>
<evidence type="ECO:0000259" key="6">
    <source>
        <dbReference type="PROSITE" id="PS50089"/>
    </source>
</evidence>
<dbReference type="SMART" id="SM00464">
    <property type="entry name" value="LON"/>
    <property type="match status" value="1"/>
</dbReference>
<accession>A0A8J9VQW2</accession>
<evidence type="ECO:0000256" key="1">
    <source>
        <dbReference type="ARBA" id="ARBA00022723"/>
    </source>
</evidence>
<sequence length="809" mass="91559">MWHAPLDHSESSSYEDEGIDEGELSTSSITSADSPNNASFSGSTTTVRYKIPVITSPFLPRLYSSDIVEMNTNLQSPRHRNRNRRSCQRFQPYRISNLFISSSDAQCDLQSSEETNIAHFGTQEESSYRVTISDRSPYRESLSEIQQDTENRTPSLSPDHNLVENLIQISEDGSVISSTLSFEDYDSIDSFQSSMQIESESSHREIHNNNQNLYNSSNEIYIDQVAESLLDSVLKSKDVRAQTLKSNAKTVIENFQCDNESLAPLLRLVNKLPSPTLRAEKLAKNLVKLSRYLKSPNLSELNCLDCTRIPTSPVTGECGHSRCLSCIKLNGACPCGANAPKNAFVNTVVRELVQKMTKYIKKPRIADPGSIARTTEKKVTVSGVARPRCLVQRGSQYRKTHNSASMTYYTHSFSRPREPMTVQARHRKARELICAGKFLEAASHLARVASTQPFAHVARKLLAQTITVLCDGYEPRHVWRKLSQSVREQSTYSWLRPSDLECVICTGTFTNPVSTPCGHTYCRRCIERSLYYKRNCALCLGPLKDFSVEETRDTQFIRSILASIDVSPVPDNSNVIPIVTCYVAFPGMPCPLFISDPKYWEMVCRVMESGSRRFGMLAYEEGATYADYGTVLEICDCVVFEDNRCILSTIGVSRFRVLERYVKQGCNVARIEVLNDVMPSEDEIPDIHLVDAQILYKALTWLKNMDESVKEEIETAFGPLPYYDIYNTPHVWWSTADGPHWLWWLITILPLKPEIKILMISTCSLLKRMLAVSRTLDVMNVESDRSVYFSTIREPTDAPTDQRWSMGNI</sequence>
<evidence type="ECO:0000256" key="3">
    <source>
        <dbReference type="ARBA" id="ARBA00022833"/>
    </source>
</evidence>
<name>A0A8J9VQW2_9NEOP</name>
<keyword evidence="3" id="KW-0862">Zinc</keyword>
<feature type="compositionally biased region" description="Basic and acidic residues" evidence="5">
    <location>
        <begin position="1"/>
        <end position="10"/>
    </location>
</feature>
<dbReference type="PROSITE" id="PS00518">
    <property type="entry name" value="ZF_RING_1"/>
    <property type="match status" value="1"/>
</dbReference>
<feature type="domain" description="Lon N-terminal" evidence="7">
    <location>
        <begin position="573"/>
        <end position="780"/>
    </location>
</feature>
<dbReference type="PANTHER" id="PTHR23327">
    <property type="entry name" value="RING FINGER PROTEIN 127"/>
    <property type="match status" value="1"/>
</dbReference>
<dbReference type="PROSITE" id="PS50089">
    <property type="entry name" value="ZF_RING_2"/>
    <property type="match status" value="1"/>
</dbReference>
<feature type="region of interest" description="Disordered" evidence="5">
    <location>
        <begin position="1"/>
        <end position="43"/>
    </location>
</feature>
<evidence type="ECO:0000256" key="2">
    <source>
        <dbReference type="ARBA" id="ARBA00022771"/>
    </source>
</evidence>
<dbReference type="GO" id="GO:0008270">
    <property type="term" value="F:zinc ion binding"/>
    <property type="evidence" value="ECO:0007669"/>
    <property type="project" value="UniProtKB-KW"/>
</dbReference>
<dbReference type="InterPro" id="IPR046336">
    <property type="entry name" value="Lon_prtase_N_sf"/>
</dbReference>
<keyword evidence="9" id="KW-1185">Reference proteome</keyword>
<dbReference type="EMBL" id="OV170231">
    <property type="protein sequence ID" value="CAH0716412.1"/>
    <property type="molecule type" value="Genomic_DNA"/>
</dbReference>
<dbReference type="PANTHER" id="PTHR23327:SF42">
    <property type="entry name" value="LON PEPTIDASE N-TERMINAL DOMAIN AND RING FINGER PROTEIN C14F5.10C"/>
    <property type="match status" value="1"/>
</dbReference>
<dbReference type="Gene3D" id="2.30.130.40">
    <property type="entry name" value="LON domain-like"/>
    <property type="match status" value="1"/>
</dbReference>
<dbReference type="InterPro" id="IPR015947">
    <property type="entry name" value="PUA-like_sf"/>
</dbReference>
<evidence type="ECO:0000259" key="7">
    <source>
        <dbReference type="PROSITE" id="PS51787"/>
    </source>
</evidence>
<dbReference type="Pfam" id="PF13923">
    <property type="entry name" value="zf-C3HC4_2"/>
    <property type="match status" value="1"/>
</dbReference>
<dbReference type="InterPro" id="IPR013083">
    <property type="entry name" value="Znf_RING/FYVE/PHD"/>
</dbReference>
<dbReference type="SUPFAM" id="SSF88697">
    <property type="entry name" value="PUA domain-like"/>
    <property type="match status" value="1"/>
</dbReference>
<dbReference type="InterPro" id="IPR001841">
    <property type="entry name" value="Znf_RING"/>
</dbReference>
<organism evidence="8 9">
    <name type="scientific">Brenthis ino</name>
    <name type="common">lesser marbled fritillary</name>
    <dbReference type="NCBI Taxonomy" id="405034"/>
    <lineage>
        <taxon>Eukaryota</taxon>
        <taxon>Metazoa</taxon>
        <taxon>Ecdysozoa</taxon>
        <taxon>Arthropoda</taxon>
        <taxon>Hexapoda</taxon>
        <taxon>Insecta</taxon>
        <taxon>Pterygota</taxon>
        <taxon>Neoptera</taxon>
        <taxon>Endopterygota</taxon>
        <taxon>Lepidoptera</taxon>
        <taxon>Glossata</taxon>
        <taxon>Ditrysia</taxon>
        <taxon>Papilionoidea</taxon>
        <taxon>Nymphalidae</taxon>
        <taxon>Heliconiinae</taxon>
        <taxon>Argynnini</taxon>
        <taxon>Brenthis</taxon>
    </lineage>
</organism>
<evidence type="ECO:0000313" key="9">
    <source>
        <dbReference type="Proteomes" id="UP000838878"/>
    </source>
</evidence>
<dbReference type="Gene3D" id="3.30.40.10">
    <property type="entry name" value="Zinc/RING finger domain, C3HC4 (zinc finger)"/>
    <property type="match status" value="2"/>
</dbReference>
<dbReference type="InterPro" id="IPR017907">
    <property type="entry name" value="Znf_RING_CS"/>
</dbReference>
<feature type="compositionally biased region" description="Acidic residues" evidence="5">
    <location>
        <begin position="13"/>
        <end position="23"/>
    </location>
</feature>
<feature type="non-terminal residue" evidence="8">
    <location>
        <position position="809"/>
    </location>
</feature>
<dbReference type="SUPFAM" id="SSF57850">
    <property type="entry name" value="RING/U-box"/>
    <property type="match status" value="2"/>
</dbReference>
<evidence type="ECO:0000256" key="5">
    <source>
        <dbReference type="SAM" id="MobiDB-lite"/>
    </source>
</evidence>
<reference evidence="8" key="1">
    <citation type="submission" date="2021-12" db="EMBL/GenBank/DDBJ databases">
        <authorList>
            <person name="Martin H S."/>
        </authorList>
    </citation>
    <scope>NUCLEOTIDE SEQUENCE</scope>
</reference>
<evidence type="ECO:0000313" key="8">
    <source>
        <dbReference type="EMBL" id="CAH0716412.1"/>
    </source>
</evidence>
<feature type="compositionally biased region" description="Polar residues" evidence="5">
    <location>
        <begin position="24"/>
        <end position="43"/>
    </location>
</feature>
<dbReference type="GO" id="GO:0061630">
    <property type="term" value="F:ubiquitin protein ligase activity"/>
    <property type="evidence" value="ECO:0007669"/>
    <property type="project" value="TreeGrafter"/>
</dbReference>
<dbReference type="AlphaFoldDB" id="A0A8J9VQW2"/>
<proteinExistence type="predicted"/>
<evidence type="ECO:0000256" key="4">
    <source>
        <dbReference type="PROSITE-ProRule" id="PRU00175"/>
    </source>
</evidence>
<protein>
    <submittedName>
        <fullName evidence="8">Uncharacterized protein</fullName>
    </submittedName>
</protein>
<keyword evidence="1" id="KW-0479">Metal-binding</keyword>
<dbReference type="Pfam" id="PF02190">
    <property type="entry name" value="LON_substr_bdg"/>
    <property type="match status" value="1"/>
</dbReference>
<dbReference type="PROSITE" id="PS51787">
    <property type="entry name" value="LON_N"/>
    <property type="match status" value="1"/>
</dbReference>
<dbReference type="Proteomes" id="UP000838878">
    <property type="component" value="Chromosome 11"/>
</dbReference>
<dbReference type="SMART" id="SM00184">
    <property type="entry name" value="RING"/>
    <property type="match status" value="2"/>
</dbReference>
<keyword evidence="2 4" id="KW-0863">Zinc-finger</keyword>
<dbReference type="InterPro" id="IPR003111">
    <property type="entry name" value="Lon_prtase_N"/>
</dbReference>
<gene>
    <name evidence="8" type="ORF">BINO364_LOCUS3186</name>
</gene>